<feature type="chain" id="PRO_5032886431" evidence="5">
    <location>
        <begin position="25"/>
        <end position="307"/>
    </location>
</feature>
<dbReference type="EMBL" id="JABBJJ010000163">
    <property type="protein sequence ID" value="NMO18995.1"/>
    <property type="molecule type" value="Genomic_DNA"/>
</dbReference>
<proteinExistence type="inferred from homology"/>
<sequence length="307" mass="33004">MRHFRLLAALCAAITVFTAAPARAALNVVTTVPDLAALTKAVGGEHVQVQALALSSQDPHFVDAKPNLALALNRADLLISIGLDLEIGWLPTLQVGARNPKIQVGGTGFLNASQFPRILEIPPGKVDRSQGDVHPGGNPHYLYDPRQALAVAKGITDRLVQLDAKNADAYRANLAKFTTELEQARAGWEKRLAGLKGAPVIAYHRTTAYLADWLGFETIAFLEPKPGIPPNPAHVAGVLAQGRQRKARMLLVESYYPDTTAKLVASKIPAPLVTIHGGTDFRAGETYIQHINEMVERMEKALAGQGS</sequence>
<evidence type="ECO:0000256" key="3">
    <source>
        <dbReference type="ARBA" id="ARBA00022729"/>
    </source>
</evidence>
<dbReference type="InterPro" id="IPR006129">
    <property type="entry name" value="AdhesinB"/>
</dbReference>
<dbReference type="GO" id="GO:0046872">
    <property type="term" value="F:metal ion binding"/>
    <property type="evidence" value="ECO:0007669"/>
    <property type="project" value="InterPro"/>
</dbReference>
<gene>
    <name evidence="6" type="ORF">HG543_29630</name>
</gene>
<evidence type="ECO:0000256" key="4">
    <source>
        <dbReference type="RuleBase" id="RU003512"/>
    </source>
</evidence>
<dbReference type="SUPFAM" id="SSF53807">
    <property type="entry name" value="Helical backbone' metal receptor"/>
    <property type="match status" value="1"/>
</dbReference>
<dbReference type="PANTHER" id="PTHR42953:SF2">
    <property type="entry name" value="ADHESION PROTEIN"/>
    <property type="match status" value="1"/>
</dbReference>
<dbReference type="InterPro" id="IPR050492">
    <property type="entry name" value="Bact_metal-bind_prot9"/>
</dbReference>
<dbReference type="GO" id="GO:0007155">
    <property type="term" value="P:cell adhesion"/>
    <property type="evidence" value="ECO:0007669"/>
    <property type="project" value="InterPro"/>
</dbReference>
<accession>A0A848LME0</accession>
<feature type="signal peptide" evidence="5">
    <location>
        <begin position="1"/>
        <end position="24"/>
    </location>
</feature>
<dbReference type="InterPro" id="IPR006127">
    <property type="entry name" value="ZnuA-like"/>
</dbReference>
<evidence type="ECO:0000256" key="2">
    <source>
        <dbReference type="ARBA" id="ARBA00022448"/>
    </source>
</evidence>
<dbReference type="Proteomes" id="UP000518300">
    <property type="component" value="Unassembled WGS sequence"/>
</dbReference>
<name>A0A848LME0_9BACT</name>
<dbReference type="PRINTS" id="PR00690">
    <property type="entry name" value="ADHESNFAMILY"/>
</dbReference>
<keyword evidence="7" id="KW-1185">Reference proteome</keyword>
<evidence type="ECO:0000313" key="6">
    <source>
        <dbReference type="EMBL" id="NMO18995.1"/>
    </source>
</evidence>
<dbReference type="Gene3D" id="3.40.50.1980">
    <property type="entry name" value="Nitrogenase molybdenum iron protein domain"/>
    <property type="match status" value="2"/>
</dbReference>
<evidence type="ECO:0000256" key="5">
    <source>
        <dbReference type="SAM" id="SignalP"/>
    </source>
</evidence>
<reference evidence="6 7" key="1">
    <citation type="submission" date="2020-04" db="EMBL/GenBank/DDBJ databases">
        <title>Draft genome of Pyxidicoccus fallax type strain.</title>
        <authorList>
            <person name="Whitworth D.E."/>
        </authorList>
    </citation>
    <scope>NUCLEOTIDE SEQUENCE [LARGE SCALE GENOMIC DNA]</scope>
    <source>
        <strain evidence="6 7">DSM 14698</strain>
    </source>
</reference>
<dbReference type="PRINTS" id="PR00691">
    <property type="entry name" value="ADHESINB"/>
</dbReference>
<dbReference type="InterPro" id="IPR006128">
    <property type="entry name" value="Lipoprotein_PsaA-like"/>
</dbReference>
<keyword evidence="3 5" id="KW-0732">Signal</keyword>
<comment type="caution">
    <text evidence="6">The sequence shown here is derived from an EMBL/GenBank/DDBJ whole genome shotgun (WGS) entry which is preliminary data.</text>
</comment>
<keyword evidence="2 4" id="KW-0813">Transport</keyword>
<evidence type="ECO:0000313" key="7">
    <source>
        <dbReference type="Proteomes" id="UP000518300"/>
    </source>
</evidence>
<dbReference type="AlphaFoldDB" id="A0A848LME0"/>
<dbReference type="RefSeq" id="WP_169348253.1">
    <property type="nucleotide sequence ID" value="NZ_JABBJJ010000163.1"/>
</dbReference>
<organism evidence="6 7">
    <name type="scientific">Pyxidicoccus fallax</name>
    <dbReference type="NCBI Taxonomy" id="394095"/>
    <lineage>
        <taxon>Bacteria</taxon>
        <taxon>Pseudomonadati</taxon>
        <taxon>Myxococcota</taxon>
        <taxon>Myxococcia</taxon>
        <taxon>Myxococcales</taxon>
        <taxon>Cystobacterineae</taxon>
        <taxon>Myxococcaceae</taxon>
        <taxon>Pyxidicoccus</taxon>
    </lineage>
</organism>
<dbReference type="PANTHER" id="PTHR42953">
    <property type="entry name" value="HIGH-AFFINITY ZINC UPTAKE SYSTEM PROTEIN ZNUA-RELATED"/>
    <property type="match status" value="1"/>
</dbReference>
<comment type="similarity">
    <text evidence="1 4">Belongs to the bacterial solute-binding protein 9 family.</text>
</comment>
<evidence type="ECO:0000256" key="1">
    <source>
        <dbReference type="ARBA" id="ARBA00011028"/>
    </source>
</evidence>
<protein>
    <submittedName>
        <fullName evidence="6">Zinc ABC transporter solute-binding protein</fullName>
    </submittedName>
</protein>
<dbReference type="GO" id="GO:0030001">
    <property type="term" value="P:metal ion transport"/>
    <property type="evidence" value="ECO:0007669"/>
    <property type="project" value="InterPro"/>
</dbReference>
<dbReference type="Pfam" id="PF01297">
    <property type="entry name" value="ZnuA"/>
    <property type="match status" value="1"/>
</dbReference>